<dbReference type="InterPro" id="IPR057264">
    <property type="entry name" value="Ribosomal_uL24_C"/>
</dbReference>
<dbReference type="Pfam" id="PF17136">
    <property type="entry name" value="ribosomal_L24"/>
    <property type="match status" value="1"/>
</dbReference>
<dbReference type="Gene3D" id="2.30.30.30">
    <property type="match status" value="1"/>
</dbReference>
<dbReference type="GO" id="GO:1990904">
    <property type="term" value="C:ribonucleoprotein complex"/>
    <property type="evidence" value="ECO:0007669"/>
    <property type="project" value="UniProtKB-KW"/>
</dbReference>
<dbReference type="CDD" id="cd06089">
    <property type="entry name" value="KOW_RPL26"/>
    <property type="match status" value="1"/>
</dbReference>
<dbReference type="Pfam" id="PF00467">
    <property type="entry name" value="KOW"/>
    <property type="match status" value="1"/>
</dbReference>
<dbReference type="InterPro" id="IPR005825">
    <property type="entry name" value="Ribosomal_uL24_CS"/>
</dbReference>
<evidence type="ECO:0000256" key="6">
    <source>
        <dbReference type="RuleBase" id="RU003477"/>
    </source>
</evidence>
<dbReference type="NCBIfam" id="TIGR01079">
    <property type="entry name" value="rplX_bact"/>
    <property type="match status" value="1"/>
</dbReference>
<keyword evidence="3 5" id="KW-0687">Ribonucleoprotein</keyword>
<proteinExistence type="inferred from homology"/>
<dbReference type="PROSITE" id="PS01108">
    <property type="entry name" value="RIBOSOMAL_L24"/>
    <property type="match status" value="1"/>
</dbReference>
<dbReference type="Proteomes" id="UP000189857">
    <property type="component" value="Unassembled WGS sequence"/>
</dbReference>
<dbReference type="GO" id="GO:0019843">
    <property type="term" value="F:rRNA binding"/>
    <property type="evidence" value="ECO:0007669"/>
    <property type="project" value="UniProtKB-UniRule"/>
</dbReference>
<dbReference type="SUPFAM" id="SSF50104">
    <property type="entry name" value="Translation proteins SH3-like domain"/>
    <property type="match status" value="1"/>
</dbReference>
<comment type="function">
    <text evidence="5">One of the proteins that surrounds the polypeptide exit tunnel on the outside of the subunit.</text>
</comment>
<evidence type="ECO:0000256" key="4">
    <source>
        <dbReference type="ARBA" id="ARBA00035206"/>
    </source>
</evidence>
<protein>
    <recommendedName>
        <fullName evidence="4 5">Large ribosomal subunit protein uL24</fullName>
    </recommendedName>
</protein>
<gene>
    <name evidence="5" type="primary">rplX</name>
    <name evidence="7" type="ORF">SAMN02745110_01624</name>
</gene>
<comment type="subunit">
    <text evidence="5">Part of the 50S ribosomal subunit.</text>
</comment>
<dbReference type="InterPro" id="IPR005824">
    <property type="entry name" value="KOW"/>
</dbReference>
<dbReference type="GO" id="GO:0006412">
    <property type="term" value="P:translation"/>
    <property type="evidence" value="ECO:0007669"/>
    <property type="project" value="UniProtKB-UniRule"/>
</dbReference>
<comment type="similarity">
    <text evidence="1 5 6">Belongs to the universal ribosomal protein uL24 family.</text>
</comment>
<dbReference type="InterPro" id="IPR003256">
    <property type="entry name" value="Ribosomal_uL24"/>
</dbReference>
<organism evidence="7 8">
    <name type="scientific">Eubacterium ruminantium</name>
    <dbReference type="NCBI Taxonomy" id="42322"/>
    <lineage>
        <taxon>Bacteria</taxon>
        <taxon>Bacillati</taxon>
        <taxon>Bacillota</taxon>
        <taxon>Clostridia</taxon>
        <taxon>Eubacteriales</taxon>
        <taxon>Eubacteriaceae</taxon>
        <taxon>Eubacterium</taxon>
    </lineage>
</organism>
<dbReference type="HAMAP" id="MF_01326_B">
    <property type="entry name" value="Ribosomal_uL24_B"/>
    <property type="match status" value="1"/>
</dbReference>
<evidence type="ECO:0000256" key="3">
    <source>
        <dbReference type="ARBA" id="ARBA00023274"/>
    </source>
</evidence>
<keyword evidence="5" id="KW-0694">RNA-binding</keyword>
<evidence type="ECO:0000313" key="7">
    <source>
        <dbReference type="EMBL" id="SJZ79668.1"/>
    </source>
</evidence>
<dbReference type="InterPro" id="IPR008991">
    <property type="entry name" value="Translation_prot_SH3-like_sf"/>
</dbReference>
<dbReference type="SMART" id="SM00739">
    <property type="entry name" value="KOW"/>
    <property type="match status" value="1"/>
</dbReference>
<name>A0A1H5Y0S1_9FIRM</name>
<evidence type="ECO:0000256" key="1">
    <source>
        <dbReference type="ARBA" id="ARBA00010618"/>
    </source>
</evidence>
<dbReference type="InterPro" id="IPR014722">
    <property type="entry name" value="Rib_uL2_dom2"/>
</dbReference>
<evidence type="ECO:0000256" key="5">
    <source>
        <dbReference type="HAMAP-Rule" id="MF_01326"/>
    </source>
</evidence>
<keyword evidence="8" id="KW-1185">Reference proteome</keyword>
<dbReference type="RefSeq" id="WP_078787464.1">
    <property type="nucleotide sequence ID" value="NZ_CACZYW010000007.1"/>
</dbReference>
<keyword evidence="5" id="KW-0699">rRNA-binding</keyword>
<evidence type="ECO:0000313" key="8">
    <source>
        <dbReference type="Proteomes" id="UP000189857"/>
    </source>
</evidence>
<evidence type="ECO:0000256" key="2">
    <source>
        <dbReference type="ARBA" id="ARBA00022980"/>
    </source>
</evidence>
<dbReference type="GO" id="GO:0005840">
    <property type="term" value="C:ribosome"/>
    <property type="evidence" value="ECO:0007669"/>
    <property type="project" value="UniProtKB-KW"/>
</dbReference>
<dbReference type="STRING" id="42322.SAMN02745110_01624"/>
<dbReference type="PANTHER" id="PTHR12903">
    <property type="entry name" value="MITOCHONDRIAL RIBOSOMAL PROTEIN L24"/>
    <property type="match status" value="1"/>
</dbReference>
<keyword evidence="2 5" id="KW-0689">Ribosomal protein</keyword>
<reference evidence="7 8" key="1">
    <citation type="submission" date="2017-02" db="EMBL/GenBank/DDBJ databases">
        <authorList>
            <person name="Peterson S.W."/>
        </authorList>
    </citation>
    <scope>NUCLEOTIDE SEQUENCE [LARGE SCALE GENOMIC DNA]</scope>
    <source>
        <strain evidence="7 8">ATCC 17233</strain>
    </source>
</reference>
<sequence length="105" mass="11324">MATSKIKKDDLVKVIAGKDKGKEGKVLSVDVKNGKVLVEGVNKVFKHSKPTAANAAGGIIEKEAPIDISNVMYLYKGKTVRVGFQGEKKDKKRVAKVNGKTEVID</sequence>
<dbReference type="EMBL" id="FUXA01000009">
    <property type="protein sequence ID" value="SJZ79668.1"/>
    <property type="molecule type" value="Genomic_DNA"/>
</dbReference>
<dbReference type="OrthoDB" id="9807419at2"/>
<accession>A0A1H5Y0S1</accession>
<comment type="function">
    <text evidence="5">One of two assembly initiator proteins, it binds directly to the 5'-end of the 23S rRNA, where it nucleates assembly of the 50S subunit.</text>
</comment>
<dbReference type="InterPro" id="IPR041988">
    <property type="entry name" value="Ribosomal_uL24_KOW"/>
</dbReference>
<dbReference type="GO" id="GO:0003735">
    <property type="term" value="F:structural constituent of ribosome"/>
    <property type="evidence" value="ECO:0007669"/>
    <property type="project" value="InterPro"/>
</dbReference>
<dbReference type="AlphaFoldDB" id="A0A1H5Y0S1"/>